<dbReference type="InterPro" id="IPR000847">
    <property type="entry name" value="LysR_HTH_N"/>
</dbReference>
<dbReference type="Pfam" id="PF00126">
    <property type="entry name" value="HTH_1"/>
    <property type="match status" value="1"/>
</dbReference>
<dbReference type="PROSITE" id="PS50931">
    <property type="entry name" value="HTH_LYSR"/>
    <property type="match status" value="1"/>
</dbReference>
<dbReference type="AlphaFoldDB" id="A0A921F143"/>
<dbReference type="Proteomes" id="UP000776650">
    <property type="component" value="Unassembled WGS sequence"/>
</dbReference>
<dbReference type="InterPro" id="IPR036388">
    <property type="entry name" value="WH-like_DNA-bd_sf"/>
</dbReference>
<dbReference type="Pfam" id="PF03466">
    <property type="entry name" value="LysR_substrate"/>
    <property type="match status" value="1"/>
</dbReference>
<accession>A0A921F143</accession>
<dbReference type="Gene3D" id="1.10.10.10">
    <property type="entry name" value="Winged helix-like DNA-binding domain superfamily/Winged helix DNA-binding domain"/>
    <property type="match status" value="1"/>
</dbReference>
<dbReference type="PANTHER" id="PTHR30346">
    <property type="entry name" value="TRANSCRIPTIONAL DUAL REGULATOR HCAR-RELATED"/>
    <property type="match status" value="1"/>
</dbReference>
<dbReference type="Gene3D" id="3.40.190.290">
    <property type="match status" value="1"/>
</dbReference>
<keyword evidence="2" id="KW-0805">Transcription regulation</keyword>
<evidence type="ECO:0000256" key="3">
    <source>
        <dbReference type="ARBA" id="ARBA00023125"/>
    </source>
</evidence>
<keyword evidence="4" id="KW-0010">Activator</keyword>
<dbReference type="RefSeq" id="WP_303910078.1">
    <property type="nucleotide sequence ID" value="NZ_DYXM01000006.1"/>
</dbReference>
<evidence type="ECO:0000256" key="4">
    <source>
        <dbReference type="ARBA" id="ARBA00023159"/>
    </source>
</evidence>
<feature type="domain" description="HTH lysR-type" evidence="6">
    <location>
        <begin position="1"/>
        <end position="60"/>
    </location>
</feature>
<evidence type="ECO:0000259" key="6">
    <source>
        <dbReference type="PROSITE" id="PS50931"/>
    </source>
</evidence>
<dbReference type="GO" id="GO:0032993">
    <property type="term" value="C:protein-DNA complex"/>
    <property type="evidence" value="ECO:0007669"/>
    <property type="project" value="TreeGrafter"/>
</dbReference>
<evidence type="ECO:0000256" key="2">
    <source>
        <dbReference type="ARBA" id="ARBA00023015"/>
    </source>
</evidence>
<reference evidence="7" key="1">
    <citation type="journal article" date="2021" name="PeerJ">
        <title>Extensive microbial diversity within the chicken gut microbiome revealed by metagenomics and culture.</title>
        <authorList>
            <person name="Gilroy R."/>
            <person name="Ravi A."/>
            <person name="Getino M."/>
            <person name="Pursley I."/>
            <person name="Horton D.L."/>
            <person name="Alikhan N.F."/>
            <person name="Baker D."/>
            <person name="Gharbi K."/>
            <person name="Hall N."/>
            <person name="Watson M."/>
            <person name="Adriaenssens E.M."/>
            <person name="Foster-Nyarko E."/>
            <person name="Jarju S."/>
            <person name="Secka A."/>
            <person name="Antonio M."/>
            <person name="Oren A."/>
            <person name="Chaudhuri R.R."/>
            <person name="La Ragione R."/>
            <person name="Hildebrand F."/>
            <person name="Pallen M.J."/>
        </authorList>
    </citation>
    <scope>NUCLEOTIDE SEQUENCE</scope>
    <source>
        <strain evidence="7">ChiGjej1B1-18357</strain>
    </source>
</reference>
<evidence type="ECO:0000313" key="7">
    <source>
        <dbReference type="EMBL" id="HJE89415.1"/>
    </source>
</evidence>
<dbReference type="SUPFAM" id="SSF46785">
    <property type="entry name" value="Winged helix' DNA-binding domain"/>
    <property type="match status" value="1"/>
</dbReference>
<keyword evidence="3" id="KW-0238">DNA-binding</keyword>
<sequence length="304" mass="33072">MLIRGWSPEWFLTLCTIGSMSATADFLGIPQSTLSRRLQRLEHDVGTQLFDRAAGGLSLNSRGEVLREHLGRADAEVVAGVEAVRRISDPDRGTIRFDFLHSLSTWLMPRLVRGHLGRRPGVEFVLHQGPGVELSERVAAGLSDIALATPRPTDPDLEFVLVADERQGLAVPREHRLASRRRVRLAEVAGEPFATLLPGYGTRQVFDELCAEAGFTPRIVFEAGEIPTAGGLVSAGLALAVVPLGYPSMQPENTVVVPLQTRIRREIGVVRNARAAPNPPVEEFWAHVTSEAPGLLADSEIAHL</sequence>
<dbReference type="EMBL" id="DYXM01000006">
    <property type="protein sequence ID" value="HJE89415.1"/>
    <property type="molecule type" value="Genomic_DNA"/>
</dbReference>
<gene>
    <name evidence="7" type="ORF">K8V11_00195</name>
</gene>
<dbReference type="InterPro" id="IPR036390">
    <property type="entry name" value="WH_DNA-bd_sf"/>
</dbReference>
<evidence type="ECO:0000313" key="8">
    <source>
        <dbReference type="Proteomes" id="UP000776650"/>
    </source>
</evidence>
<keyword evidence="5" id="KW-0804">Transcription</keyword>
<evidence type="ECO:0000256" key="5">
    <source>
        <dbReference type="ARBA" id="ARBA00023163"/>
    </source>
</evidence>
<name>A0A921F143_9ACTN</name>
<comment type="caution">
    <text evidence="7">The sequence shown here is derived from an EMBL/GenBank/DDBJ whole genome shotgun (WGS) entry which is preliminary data.</text>
</comment>
<dbReference type="SUPFAM" id="SSF53850">
    <property type="entry name" value="Periplasmic binding protein-like II"/>
    <property type="match status" value="1"/>
</dbReference>
<evidence type="ECO:0000256" key="1">
    <source>
        <dbReference type="ARBA" id="ARBA00009437"/>
    </source>
</evidence>
<dbReference type="PANTHER" id="PTHR30346:SF28">
    <property type="entry name" value="HTH-TYPE TRANSCRIPTIONAL REGULATOR CYNR"/>
    <property type="match status" value="1"/>
</dbReference>
<reference evidence="7" key="2">
    <citation type="submission" date="2021-09" db="EMBL/GenBank/DDBJ databases">
        <authorList>
            <person name="Gilroy R."/>
        </authorList>
    </citation>
    <scope>NUCLEOTIDE SEQUENCE</scope>
    <source>
        <strain evidence="7">ChiGjej1B1-18357</strain>
    </source>
</reference>
<dbReference type="GO" id="GO:0003677">
    <property type="term" value="F:DNA binding"/>
    <property type="evidence" value="ECO:0007669"/>
    <property type="project" value="UniProtKB-KW"/>
</dbReference>
<organism evidence="7 8">
    <name type="scientific">Dietzia timorensis</name>
    <dbReference type="NCBI Taxonomy" id="499555"/>
    <lineage>
        <taxon>Bacteria</taxon>
        <taxon>Bacillati</taxon>
        <taxon>Actinomycetota</taxon>
        <taxon>Actinomycetes</taxon>
        <taxon>Mycobacteriales</taxon>
        <taxon>Dietziaceae</taxon>
        <taxon>Dietzia</taxon>
    </lineage>
</organism>
<dbReference type="GO" id="GO:0003700">
    <property type="term" value="F:DNA-binding transcription factor activity"/>
    <property type="evidence" value="ECO:0007669"/>
    <property type="project" value="InterPro"/>
</dbReference>
<proteinExistence type="inferred from homology"/>
<protein>
    <submittedName>
        <fullName evidence="7">LysR family transcriptional regulator</fullName>
    </submittedName>
</protein>
<comment type="similarity">
    <text evidence="1">Belongs to the LysR transcriptional regulatory family.</text>
</comment>
<dbReference type="InterPro" id="IPR005119">
    <property type="entry name" value="LysR_subst-bd"/>
</dbReference>